<evidence type="ECO:0000313" key="5">
    <source>
        <dbReference type="Proteomes" id="UP000077177"/>
    </source>
</evidence>
<feature type="domain" description="DUF5117" evidence="3">
    <location>
        <begin position="156"/>
        <end position="296"/>
    </location>
</feature>
<dbReference type="GO" id="GO:0008237">
    <property type="term" value="F:metallopeptidase activity"/>
    <property type="evidence" value="ECO:0007669"/>
    <property type="project" value="InterPro"/>
</dbReference>
<dbReference type="Pfam" id="PF17148">
    <property type="entry name" value="DUF5117"/>
    <property type="match status" value="1"/>
</dbReference>
<dbReference type="InterPro" id="IPR033413">
    <property type="entry name" value="DUF5117"/>
</dbReference>
<dbReference type="PANTHER" id="PTHR38478">
    <property type="entry name" value="PEPTIDASE M1A AND M12B"/>
    <property type="match status" value="1"/>
</dbReference>
<name>A0A172TXE6_9BACT</name>
<dbReference type="Proteomes" id="UP000077177">
    <property type="component" value="Chromosome"/>
</dbReference>
<organism evidence="4 5">
    <name type="scientific">Flavisolibacter tropicus</name>
    <dbReference type="NCBI Taxonomy" id="1492898"/>
    <lineage>
        <taxon>Bacteria</taxon>
        <taxon>Pseudomonadati</taxon>
        <taxon>Bacteroidota</taxon>
        <taxon>Chitinophagia</taxon>
        <taxon>Chitinophagales</taxon>
        <taxon>Chitinophagaceae</taxon>
        <taxon>Flavisolibacter</taxon>
    </lineage>
</organism>
<evidence type="ECO:0000313" key="4">
    <source>
        <dbReference type="EMBL" id="ANE51662.1"/>
    </source>
</evidence>
<dbReference type="KEGG" id="fla:SY85_15290"/>
<feature type="domain" description="EcxA zinc-binding" evidence="2">
    <location>
        <begin position="463"/>
        <end position="781"/>
    </location>
</feature>
<dbReference type="PATRIC" id="fig|1492898.3.peg.3321"/>
<evidence type="ECO:0000259" key="3">
    <source>
        <dbReference type="Pfam" id="PF17148"/>
    </source>
</evidence>
<gene>
    <name evidence="4" type="ORF">SY85_15290</name>
</gene>
<keyword evidence="5" id="KW-1185">Reference proteome</keyword>
<dbReference type="InterPro" id="IPR034032">
    <property type="entry name" value="Zn_MMP-like_bac"/>
</dbReference>
<dbReference type="AlphaFoldDB" id="A0A172TXE6"/>
<evidence type="ECO:0000259" key="2">
    <source>
        <dbReference type="Pfam" id="PF16313"/>
    </source>
</evidence>
<dbReference type="SUPFAM" id="SSF55486">
    <property type="entry name" value="Metalloproteases ('zincins'), catalytic domain"/>
    <property type="match status" value="1"/>
</dbReference>
<dbReference type="PANTHER" id="PTHR38478:SF1">
    <property type="entry name" value="ZINC DEPENDENT METALLOPROTEASE DOMAIN LIPOPROTEIN"/>
    <property type="match status" value="1"/>
</dbReference>
<dbReference type="Pfam" id="PF16313">
    <property type="entry name" value="DUF4953"/>
    <property type="match status" value="1"/>
</dbReference>
<protein>
    <submittedName>
        <fullName evidence="4">Matrixin</fullName>
    </submittedName>
</protein>
<proteinExistence type="predicted"/>
<dbReference type="InterPro" id="IPR024079">
    <property type="entry name" value="MetalloPept_cat_dom_sf"/>
</dbReference>
<dbReference type="InterPro" id="IPR032534">
    <property type="entry name" value="EcxA_zinc-bd"/>
</dbReference>
<evidence type="ECO:0000256" key="1">
    <source>
        <dbReference type="SAM" id="MobiDB-lite"/>
    </source>
</evidence>
<dbReference type="Gene3D" id="3.40.390.10">
    <property type="entry name" value="Collagenase (Catalytic Domain)"/>
    <property type="match status" value="1"/>
</dbReference>
<feature type="region of interest" description="Disordered" evidence="1">
    <location>
        <begin position="22"/>
        <end position="52"/>
    </location>
</feature>
<dbReference type="OrthoDB" id="9776599at2"/>
<reference evidence="4 5" key="2">
    <citation type="journal article" date="2016" name="Int. J. Syst. Evol. Microbiol.">
        <title>Flavisolibacter tropicus sp. nov., isolated from tropical soil.</title>
        <authorList>
            <person name="Lee J.J."/>
            <person name="Kang M.S."/>
            <person name="Kim G.S."/>
            <person name="Lee C.S."/>
            <person name="Lim S."/>
            <person name="Lee J."/>
            <person name="Roh S.H."/>
            <person name="Kang H."/>
            <person name="Ha J.M."/>
            <person name="Bae S."/>
            <person name="Jung H.Y."/>
            <person name="Kim M.K."/>
        </authorList>
    </citation>
    <scope>NUCLEOTIDE SEQUENCE [LARGE SCALE GENOMIC DNA]</scope>
    <source>
        <strain evidence="4 5">LCS9</strain>
    </source>
</reference>
<dbReference type="EMBL" id="CP011390">
    <property type="protein sequence ID" value="ANE51662.1"/>
    <property type="molecule type" value="Genomic_DNA"/>
</dbReference>
<dbReference type="CDD" id="cd04276">
    <property type="entry name" value="ZnMc_MMP_like_2"/>
    <property type="match status" value="1"/>
</dbReference>
<dbReference type="STRING" id="1492898.SY85_15290"/>
<sequence length="858" mass="95644">MLKHMLLCLGLAATAYSFGQGKEKLTTPPQPSSDSAKPTKKGGWPLADKTKGSKKSDGLFTLYQDTATGGVQLYIKKDQLGKEYIYQSFSLNGPTSLFLNQSMHRANFVFKVQKVFDKLEFSRVNTSFYYDPANPVSKTKDVDKPEAIFLAEKIAGEDSTGYLVNADGLFISEKLDPIRPVSVPSFFSIPSFGLGSLNPSKSKYQAVRSFPSNTDIIVDLAYDNPSAFIQGGADITDARYVRVRMQHSFIEMPQNDFKPRRDDPRVGYFGQQVNDQTSISATPYRDIINRWNLKKKDPSAALSEPVEPIVFWIENTTPQAYRKTIMEAGLKWNKAFEQAGFKNAIVMKEMPDTATWDPADLRYNVIRWVSSANPPYGAIGPSFTNPKTGQILGADITIEWYSGSATPIFDELVNGKTTAATNTLNFPGMDMSETALCTMASELKGQLMTGMTVLDVEGSENEISEMHKQFLTYLIMHEMGHTLGLNHNMKSSQMWSPKEINNKELTQKWGLIGSVMDYPAINISLDRKKQGDYYTTLAGPYDLWAIEYGYTEFKEDETEGLKMILDRSNDPKLAFGNDGDDMRAPGKGMDPRVNVNDLTSDAIGYAEDRFQLVNNLMGKLLQKYTKEGQSFAELRSRYSALQSQRFNMISAISRYVGGVYVDRSFPEQKSTTKPFTPVPVATQKRAIQVLNKYVFAPNAYKADAPLYAYLQPQRRGFNQASAGDDYKVTAVVLSNQLNGALAHILHPATLQRITNSCLYGNTYSVADVLNDLTTGIFAADLKANVNVHRQYLQTAYVKGLTSMIDSRMSLYDDVARAAGLNALRKIKTQLQTAVSPNEETKAHRASLLFMINNALENK</sequence>
<accession>A0A172TXE6</accession>
<dbReference type="RefSeq" id="WP_066405778.1">
    <property type="nucleotide sequence ID" value="NZ_CP011390.1"/>
</dbReference>
<reference evidence="5" key="1">
    <citation type="submission" date="2015-01" db="EMBL/GenBank/DDBJ databases">
        <title>Flavisolibacter sp./LCS9/ whole genome sequencing.</title>
        <authorList>
            <person name="Kim M.K."/>
            <person name="Srinivasan S."/>
            <person name="Lee J.-J."/>
        </authorList>
    </citation>
    <scope>NUCLEOTIDE SEQUENCE [LARGE SCALE GENOMIC DNA]</scope>
    <source>
        <strain evidence="5">LCS9</strain>
    </source>
</reference>